<keyword evidence="1" id="KW-0678">Repressor</keyword>
<dbReference type="GO" id="GO:0003700">
    <property type="term" value="F:DNA-binding transcription factor activity"/>
    <property type="evidence" value="ECO:0007669"/>
    <property type="project" value="InterPro"/>
</dbReference>
<dbReference type="InterPro" id="IPR047057">
    <property type="entry name" value="MerR_fam"/>
</dbReference>
<dbReference type="SUPFAM" id="SSF46955">
    <property type="entry name" value="Putative DNA-binding domain"/>
    <property type="match status" value="1"/>
</dbReference>
<dbReference type="PANTHER" id="PTHR30204">
    <property type="entry name" value="REDOX-CYCLING DRUG-SENSING TRANSCRIPTIONAL ACTIVATOR SOXR"/>
    <property type="match status" value="1"/>
</dbReference>
<keyword evidence="2" id="KW-0805">Transcription regulation</keyword>
<dbReference type="InterPro" id="IPR000551">
    <property type="entry name" value="MerR-type_HTH_dom"/>
</dbReference>
<proteinExistence type="predicted"/>
<dbReference type="Gene3D" id="1.10.1660.10">
    <property type="match status" value="1"/>
</dbReference>
<feature type="domain" description="HTH merR-type" evidence="5">
    <location>
        <begin position="10"/>
        <end position="89"/>
    </location>
</feature>
<keyword evidence="4" id="KW-0804">Transcription</keyword>
<dbReference type="AlphaFoldDB" id="A0A6J7L2K2"/>
<dbReference type="InterPro" id="IPR009061">
    <property type="entry name" value="DNA-bd_dom_put_sf"/>
</dbReference>
<accession>A0A6J7L2K2</accession>
<name>A0A6J7L2K2_9ZZZZ</name>
<organism evidence="6">
    <name type="scientific">freshwater metagenome</name>
    <dbReference type="NCBI Taxonomy" id="449393"/>
    <lineage>
        <taxon>unclassified sequences</taxon>
        <taxon>metagenomes</taxon>
        <taxon>ecological metagenomes</taxon>
    </lineage>
</organism>
<dbReference type="Pfam" id="PF13411">
    <property type="entry name" value="MerR_1"/>
    <property type="match status" value="1"/>
</dbReference>
<evidence type="ECO:0000256" key="2">
    <source>
        <dbReference type="ARBA" id="ARBA00023015"/>
    </source>
</evidence>
<evidence type="ECO:0000256" key="3">
    <source>
        <dbReference type="ARBA" id="ARBA00023125"/>
    </source>
</evidence>
<evidence type="ECO:0000256" key="4">
    <source>
        <dbReference type="ARBA" id="ARBA00023163"/>
    </source>
</evidence>
<protein>
    <submittedName>
        <fullName evidence="6">Unannotated protein</fullName>
    </submittedName>
</protein>
<keyword evidence="3" id="KW-0238">DNA-binding</keyword>
<evidence type="ECO:0000256" key="1">
    <source>
        <dbReference type="ARBA" id="ARBA00022491"/>
    </source>
</evidence>
<gene>
    <name evidence="6" type="ORF">UFOPK3564_04151</name>
</gene>
<dbReference type="GO" id="GO:0003677">
    <property type="term" value="F:DNA binding"/>
    <property type="evidence" value="ECO:0007669"/>
    <property type="project" value="UniProtKB-KW"/>
</dbReference>
<dbReference type="PROSITE" id="PS50937">
    <property type="entry name" value="HTH_MERR_2"/>
    <property type="match status" value="1"/>
</dbReference>
<dbReference type="PANTHER" id="PTHR30204:SF69">
    <property type="entry name" value="MERR-FAMILY TRANSCRIPTIONAL REGULATOR"/>
    <property type="match status" value="1"/>
</dbReference>
<dbReference type="EMBL" id="CAFBMK010000514">
    <property type="protein sequence ID" value="CAB4962380.1"/>
    <property type="molecule type" value="Genomic_DNA"/>
</dbReference>
<reference evidence="6" key="1">
    <citation type="submission" date="2020-05" db="EMBL/GenBank/DDBJ databases">
        <authorList>
            <person name="Chiriac C."/>
            <person name="Salcher M."/>
            <person name="Ghai R."/>
            <person name="Kavagutti S V."/>
        </authorList>
    </citation>
    <scope>NUCLEOTIDE SEQUENCE</scope>
</reference>
<sequence>MSEAPDTSGLLRMGDLAEQAGVSPATVKHYLREGLLESDGDAAQGIEIVRTSRNMAYYPPAFVERIRLVRRLQEERFMPLRAIREVLADGPERARDLVGRRDEIIERALSHQGPALTAREDLVAATGVPEDALDKLAELRVMGDGTRGYDPDEVRIVQAFMRFRDTGFGEELGFTVYDALRYVEALEPLVREETQTFLHRMVDRDVTPERAVELMLSATDPLRELVGAVHGHVLRRELARERRKA</sequence>
<evidence type="ECO:0000259" key="5">
    <source>
        <dbReference type="PROSITE" id="PS50937"/>
    </source>
</evidence>
<dbReference type="SMART" id="SM00422">
    <property type="entry name" value="HTH_MERR"/>
    <property type="match status" value="1"/>
</dbReference>
<evidence type="ECO:0000313" key="6">
    <source>
        <dbReference type="EMBL" id="CAB4962380.1"/>
    </source>
</evidence>